<dbReference type="AlphaFoldDB" id="A0ABD1CW89"/>
<evidence type="ECO:0000313" key="1">
    <source>
        <dbReference type="EMBL" id="KAL1380704.1"/>
    </source>
</evidence>
<protein>
    <submittedName>
        <fullName evidence="1">Uncharacterized protein</fullName>
    </submittedName>
</protein>
<sequence length="116" mass="13096">MVHVCRWLTSRLFASNVPSAILDHVVSYAQMDILETQREYTEPFVCAKLAIAMETAFTILLVYTVTNACPVILEIHLHCLMETVKNVVVIREELSKLIKAFQSAIQIMVTVSVNQT</sequence>
<dbReference type="EMBL" id="JBEHCU010009000">
    <property type="protein sequence ID" value="KAL1380704.1"/>
    <property type="molecule type" value="Genomic_DNA"/>
</dbReference>
<comment type="caution">
    <text evidence="1">The sequence shown here is derived from an EMBL/GenBank/DDBJ whole genome shotgun (WGS) entry which is preliminary data.</text>
</comment>
<proteinExistence type="predicted"/>
<dbReference type="Proteomes" id="UP001562425">
    <property type="component" value="Unassembled WGS sequence"/>
</dbReference>
<evidence type="ECO:0000313" key="2">
    <source>
        <dbReference type="Proteomes" id="UP001562425"/>
    </source>
</evidence>
<gene>
    <name evidence="1" type="ORF">pipiens_013997</name>
</gene>
<keyword evidence="2" id="KW-1185">Reference proteome</keyword>
<reference evidence="1 2" key="1">
    <citation type="submission" date="2024-05" db="EMBL/GenBank/DDBJ databases">
        <title>Culex pipiens pipiens assembly and annotation.</title>
        <authorList>
            <person name="Alout H."/>
            <person name="Durand T."/>
        </authorList>
    </citation>
    <scope>NUCLEOTIDE SEQUENCE [LARGE SCALE GENOMIC DNA]</scope>
    <source>
        <strain evidence="1">HA-2024</strain>
        <tissue evidence="1">Whole body</tissue>
    </source>
</reference>
<organism evidence="1 2">
    <name type="scientific">Culex pipiens pipiens</name>
    <name type="common">Northern house mosquito</name>
    <dbReference type="NCBI Taxonomy" id="38569"/>
    <lineage>
        <taxon>Eukaryota</taxon>
        <taxon>Metazoa</taxon>
        <taxon>Ecdysozoa</taxon>
        <taxon>Arthropoda</taxon>
        <taxon>Hexapoda</taxon>
        <taxon>Insecta</taxon>
        <taxon>Pterygota</taxon>
        <taxon>Neoptera</taxon>
        <taxon>Endopterygota</taxon>
        <taxon>Diptera</taxon>
        <taxon>Nematocera</taxon>
        <taxon>Culicoidea</taxon>
        <taxon>Culicidae</taxon>
        <taxon>Culicinae</taxon>
        <taxon>Culicini</taxon>
        <taxon>Culex</taxon>
        <taxon>Culex</taxon>
    </lineage>
</organism>
<name>A0ABD1CW89_CULPP</name>
<accession>A0ABD1CW89</accession>